<evidence type="ECO:0000313" key="1">
    <source>
        <dbReference type="EMBL" id="EGW55706.1"/>
    </source>
</evidence>
<dbReference type="AlphaFoldDB" id="G2FBM5"/>
<keyword evidence="2" id="KW-1185">Reference proteome</keyword>
<organism evidence="1 2">
    <name type="scientific">endosymbiont of Tevnia jerichonana</name>
    <name type="common">vent Tica</name>
    <dbReference type="NCBI Taxonomy" id="1049564"/>
    <lineage>
        <taxon>Bacteria</taxon>
        <taxon>Pseudomonadati</taxon>
        <taxon>Pseudomonadota</taxon>
        <taxon>Gammaproteobacteria</taxon>
        <taxon>sulfur-oxidizing symbionts</taxon>
    </lineage>
</organism>
<reference evidence="1 2" key="1">
    <citation type="journal article" date="2011" name="ISME J.">
        <title>The endosymbionts of the deep-sea tubeworms Riftia pachyptila and Tevnia jerichonana share an identical physiology as revealed by proteogenomic analyses.</title>
        <authorList>
            <person name="Gardebrecht A."/>
            <person name="Markert S."/>
            <person name="Felbeck H."/>
            <person name="Thuermer A."/>
            <person name="Albrecht D."/>
            <person name="Wollherr A."/>
            <person name="Kabisch J."/>
            <person name="Lehmann R."/>
            <person name="Daniel R."/>
            <person name="Liesegang H."/>
            <person name="Hecker M."/>
            <person name="Sievert S.M."/>
            <person name="Schweder T."/>
        </authorList>
    </citation>
    <scope>NUCLEOTIDE SEQUENCE [LARGE SCALE GENOMIC DNA]</scope>
</reference>
<dbReference type="EMBL" id="AFZB01000002">
    <property type="protein sequence ID" value="EGW55706.1"/>
    <property type="molecule type" value="Genomic_DNA"/>
</dbReference>
<name>G2FBM5_9GAMM</name>
<protein>
    <submittedName>
        <fullName evidence="1">Uncharacterized protein</fullName>
    </submittedName>
</protein>
<accession>G2FBM5</accession>
<evidence type="ECO:0000313" key="2">
    <source>
        <dbReference type="Proteomes" id="UP000005167"/>
    </source>
</evidence>
<sequence>MRANRQRQGNVSDSVANVIKIGAEAAPDIQFAGQNAIEVVHDIIEDD</sequence>
<gene>
    <name evidence="1" type="ORF">TevJSym_ab00580</name>
</gene>
<dbReference type="Proteomes" id="UP000005167">
    <property type="component" value="Unassembled WGS sequence"/>
</dbReference>
<comment type="caution">
    <text evidence="1">The sequence shown here is derived from an EMBL/GenBank/DDBJ whole genome shotgun (WGS) entry which is preliminary data.</text>
</comment>
<proteinExistence type="predicted"/>